<name>A0ABR5PIC8_9LACO</name>
<feature type="transmembrane region" description="Helical" evidence="1">
    <location>
        <begin position="21"/>
        <end position="39"/>
    </location>
</feature>
<feature type="transmembrane region" description="Helical" evidence="1">
    <location>
        <begin position="216"/>
        <end position="232"/>
    </location>
</feature>
<feature type="transmembrane region" description="Helical" evidence="1">
    <location>
        <begin position="244"/>
        <end position="262"/>
    </location>
</feature>
<keyword evidence="1" id="KW-1133">Transmembrane helix</keyword>
<feature type="transmembrane region" description="Helical" evidence="1">
    <location>
        <begin position="354"/>
        <end position="373"/>
    </location>
</feature>
<feature type="transmembrane region" description="Helical" evidence="1">
    <location>
        <begin position="321"/>
        <end position="342"/>
    </location>
</feature>
<organism evidence="2 3">
    <name type="scientific">Ligilactobacillus acidipiscis DSM 15836</name>
    <dbReference type="NCBI Taxonomy" id="1423716"/>
    <lineage>
        <taxon>Bacteria</taxon>
        <taxon>Bacillati</taxon>
        <taxon>Bacillota</taxon>
        <taxon>Bacilli</taxon>
        <taxon>Lactobacillales</taxon>
        <taxon>Lactobacillaceae</taxon>
        <taxon>Ligilactobacillus</taxon>
    </lineage>
</organism>
<dbReference type="Proteomes" id="UP000051217">
    <property type="component" value="Unassembled WGS sequence"/>
</dbReference>
<evidence type="ECO:0008006" key="4">
    <source>
        <dbReference type="Google" id="ProtNLM"/>
    </source>
</evidence>
<protein>
    <recommendedName>
        <fullName evidence="4">Polysaccharide polymerase</fullName>
    </recommendedName>
</protein>
<feature type="transmembrane region" description="Helical" evidence="1">
    <location>
        <begin position="80"/>
        <end position="99"/>
    </location>
</feature>
<gene>
    <name evidence="2" type="ORF">FC65_GL000420</name>
</gene>
<feature type="transmembrane region" description="Helical" evidence="1">
    <location>
        <begin position="127"/>
        <end position="146"/>
    </location>
</feature>
<evidence type="ECO:0000313" key="3">
    <source>
        <dbReference type="Proteomes" id="UP000051217"/>
    </source>
</evidence>
<feature type="transmembrane region" description="Helical" evidence="1">
    <location>
        <begin position="193"/>
        <end position="210"/>
    </location>
</feature>
<dbReference type="EMBL" id="AZFI01000137">
    <property type="protein sequence ID" value="KRM25359.1"/>
    <property type="molecule type" value="Genomic_DNA"/>
</dbReference>
<feature type="transmembrane region" description="Helical" evidence="1">
    <location>
        <begin position="51"/>
        <end position="73"/>
    </location>
</feature>
<feature type="transmembrane region" description="Helical" evidence="1">
    <location>
        <begin position="105"/>
        <end position="120"/>
    </location>
</feature>
<comment type="caution">
    <text evidence="2">The sequence shown here is derived from an EMBL/GenBank/DDBJ whole genome shotgun (WGS) entry which is preliminary data.</text>
</comment>
<keyword evidence="1" id="KW-0472">Membrane</keyword>
<reference evidence="2 3" key="1">
    <citation type="journal article" date="2015" name="Genome Announc.">
        <title>Expanding the biotechnology potential of lactobacilli through comparative genomics of 213 strains and associated genera.</title>
        <authorList>
            <person name="Sun Z."/>
            <person name="Harris H.M."/>
            <person name="McCann A."/>
            <person name="Guo C."/>
            <person name="Argimon S."/>
            <person name="Zhang W."/>
            <person name="Yang X."/>
            <person name="Jeffery I.B."/>
            <person name="Cooney J.C."/>
            <person name="Kagawa T.F."/>
            <person name="Liu W."/>
            <person name="Song Y."/>
            <person name="Salvetti E."/>
            <person name="Wrobel A."/>
            <person name="Rasinkangas P."/>
            <person name="Parkhill J."/>
            <person name="Rea M.C."/>
            <person name="O'Sullivan O."/>
            <person name="Ritari J."/>
            <person name="Douillard F.P."/>
            <person name="Paul Ross R."/>
            <person name="Yang R."/>
            <person name="Briner A.E."/>
            <person name="Felis G.E."/>
            <person name="de Vos W.M."/>
            <person name="Barrangou R."/>
            <person name="Klaenhammer T.R."/>
            <person name="Caufield P.W."/>
            <person name="Cui Y."/>
            <person name="Zhang H."/>
            <person name="O'Toole P.W."/>
        </authorList>
    </citation>
    <scope>NUCLEOTIDE SEQUENCE [LARGE SCALE GENOMIC DNA]</scope>
    <source>
        <strain evidence="2 3">DSM 15836</strain>
    </source>
</reference>
<keyword evidence="3" id="KW-1185">Reference proteome</keyword>
<evidence type="ECO:0000313" key="2">
    <source>
        <dbReference type="EMBL" id="KRM25359.1"/>
    </source>
</evidence>
<accession>A0ABR5PIC8</accession>
<evidence type="ECO:0000256" key="1">
    <source>
        <dbReference type="SAM" id="Phobius"/>
    </source>
</evidence>
<sequence>MRIERELRSGSVMDMTRHKQRIDIFELSYLIAFFMYIYIGVLKTSLLVPVHMSMSIVYLVFKITGLCAMLTMLFRKEPNLYYKMGAVFLLVPVYALCVPSKNFDFFYYFIFVVGAYAISFRKILKAYVFSAVVGTASVMALCFFGIIPNEVFARQELSLARNSFGFFTPTDFAARIFFILLAYYMLKKFAFSWKENLFVFVLIFVIYYLTNARLDTLLLLLLPVSAIFKPFLKKIVYCLGKVGSFLISFLYIMFSILIAACYNSDDQVLSFLNIMLSDRIKIGHQAFREKGVTLLGQHFHEQGNGLLPSGSFRYFYIDSSYIRLLVIYGVIISSLMLVAIYFLHCRFISEGSFYYSLGFFLVIISSAVDQHFLDPSYNVLFLAMFANIVKRKVSVKTNMDLKEQTLP</sequence>
<feature type="transmembrane region" description="Helical" evidence="1">
    <location>
        <begin position="166"/>
        <end position="186"/>
    </location>
</feature>
<proteinExistence type="predicted"/>
<keyword evidence="1" id="KW-0812">Transmembrane</keyword>